<dbReference type="AlphaFoldDB" id="A0A250XLT0"/>
<dbReference type="PANTHER" id="PTHR10161">
    <property type="entry name" value="TARTRATE-RESISTANT ACID PHOSPHATASE TYPE 5"/>
    <property type="match status" value="1"/>
</dbReference>
<keyword evidence="2" id="KW-0378">Hydrolase</keyword>
<feature type="domain" description="Calcineurin-like phosphoesterase" evidence="4">
    <location>
        <begin position="81"/>
        <end position="318"/>
    </location>
</feature>
<evidence type="ECO:0000256" key="3">
    <source>
        <dbReference type="SAM" id="Phobius"/>
    </source>
</evidence>
<reference evidence="5 6" key="1">
    <citation type="submission" date="2017-08" db="EMBL/GenBank/DDBJ databases">
        <title>Acidophilic green algal genome provides insights into adaptation to an acidic environment.</title>
        <authorList>
            <person name="Hirooka S."/>
            <person name="Hirose Y."/>
            <person name="Kanesaki Y."/>
            <person name="Higuchi S."/>
            <person name="Fujiwara T."/>
            <person name="Onuma R."/>
            <person name="Era A."/>
            <person name="Ohbayashi R."/>
            <person name="Uzuka A."/>
            <person name="Nozaki H."/>
            <person name="Yoshikawa H."/>
            <person name="Miyagishima S.Y."/>
        </authorList>
    </citation>
    <scope>NUCLEOTIDE SEQUENCE [LARGE SCALE GENOMIC DNA]</scope>
    <source>
        <strain evidence="5 6">NIES-2499</strain>
    </source>
</reference>
<dbReference type="OrthoDB" id="411211at2759"/>
<name>A0A250XLT0_9CHLO</name>
<dbReference type="Gene3D" id="3.60.21.10">
    <property type="match status" value="1"/>
</dbReference>
<feature type="transmembrane region" description="Helical" evidence="3">
    <location>
        <begin position="40"/>
        <end position="60"/>
    </location>
</feature>
<sequence length="393" mass="43677">MHVLSFEVQDNDVEENRSLLGVKLQSEGANYDVVKRVCGAASSLFFVVYVVVLLVVSILSKRTPNIQCYMLSSIGPDDGVFFVVGDWGRRGSDSQQTATSLMVSTARCILPQFIISTGDNFYPHGLEHAADPQILDTFKNVYSSHSLQVPWYAVLGNHDYGDTLTSQQLSNCSNPPPESLSECQPGCCYSPLWQVTAANLDSRWRLEQGVHKLQFPNLELDIFFMDTSPFIKHYREQPWANNIGGLSFQDAQLQQIILQSLLQNSSARRKIVVGHHPVKSYGEHCTAPGGSDCDDMSWLHPLLQEHKVLAYFSGHEHDLQYMVEGSPAVAYVVSGAGSDIRYGEFDGRDIPTNSTFVRDDTGFVAVVLRKDSMSLYYIVGSSNFPAYRVTLGV</sequence>
<protein>
    <recommendedName>
        <fullName evidence="4">Calcineurin-like phosphoesterase domain-containing protein</fullName>
    </recommendedName>
</protein>
<dbReference type="EMBL" id="BEGY01000106">
    <property type="protein sequence ID" value="GAX83740.1"/>
    <property type="molecule type" value="Genomic_DNA"/>
</dbReference>
<keyword evidence="3" id="KW-1133">Transmembrane helix</keyword>
<evidence type="ECO:0000313" key="5">
    <source>
        <dbReference type="EMBL" id="GAX83740.1"/>
    </source>
</evidence>
<keyword evidence="3" id="KW-0812">Transmembrane</keyword>
<dbReference type="Pfam" id="PF00149">
    <property type="entry name" value="Metallophos"/>
    <property type="match status" value="1"/>
</dbReference>
<dbReference type="Proteomes" id="UP000232323">
    <property type="component" value="Unassembled WGS sequence"/>
</dbReference>
<accession>A0A250XLT0</accession>
<evidence type="ECO:0000256" key="2">
    <source>
        <dbReference type="ARBA" id="ARBA00022801"/>
    </source>
</evidence>
<keyword evidence="3" id="KW-0472">Membrane</keyword>
<keyword evidence="1" id="KW-0732">Signal</keyword>
<gene>
    <name evidence="5" type="ORF">CEUSTIGMA_g11165.t1</name>
</gene>
<evidence type="ECO:0000259" key="4">
    <source>
        <dbReference type="Pfam" id="PF00149"/>
    </source>
</evidence>
<evidence type="ECO:0000313" key="6">
    <source>
        <dbReference type="Proteomes" id="UP000232323"/>
    </source>
</evidence>
<comment type="caution">
    <text evidence="5">The sequence shown here is derived from an EMBL/GenBank/DDBJ whole genome shotgun (WGS) entry which is preliminary data.</text>
</comment>
<proteinExistence type="predicted"/>
<dbReference type="STRING" id="1157962.A0A250XLT0"/>
<evidence type="ECO:0000256" key="1">
    <source>
        <dbReference type="ARBA" id="ARBA00022729"/>
    </source>
</evidence>
<dbReference type="InterPro" id="IPR004843">
    <property type="entry name" value="Calcineurin-like_PHP"/>
</dbReference>
<dbReference type="InterPro" id="IPR051558">
    <property type="entry name" value="Metallophosphoesterase_PAP"/>
</dbReference>
<dbReference type="InterPro" id="IPR029052">
    <property type="entry name" value="Metallo-depent_PP-like"/>
</dbReference>
<keyword evidence="6" id="KW-1185">Reference proteome</keyword>
<dbReference type="PANTHER" id="PTHR10161:SF14">
    <property type="entry name" value="TARTRATE-RESISTANT ACID PHOSPHATASE TYPE 5"/>
    <property type="match status" value="1"/>
</dbReference>
<dbReference type="GO" id="GO:0016787">
    <property type="term" value="F:hydrolase activity"/>
    <property type="evidence" value="ECO:0007669"/>
    <property type="project" value="UniProtKB-KW"/>
</dbReference>
<dbReference type="SUPFAM" id="SSF56300">
    <property type="entry name" value="Metallo-dependent phosphatases"/>
    <property type="match status" value="1"/>
</dbReference>
<organism evidence="5 6">
    <name type="scientific">Chlamydomonas eustigma</name>
    <dbReference type="NCBI Taxonomy" id="1157962"/>
    <lineage>
        <taxon>Eukaryota</taxon>
        <taxon>Viridiplantae</taxon>
        <taxon>Chlorophyta</taxon>
        <taxon>core chlorophytes</taxon>
        <taxon>Chlorophyceae</taxon>
        <taxon>CS clade</taxon>
        <taxon>Chlamydomonadales</taxon>
        <taxon>Chlamydomonadaceae</taxon>
        <taxon>Chlamydomonas</taxon>
    </lineage>
</organism>